<organism evidence="8 11">
    <name type="scientific">Puccinia coronata f. sp. avenae</name>
    <dbReference type="NCBI Taxonomy" id="200324"/>
    <lineage>
        <taxon>Eukaryota</taxon>
        <taxon>Fungi</taxon>
        <taxon>Dikarya</taxon>
        <taxon>Basidiomycota</taxon>
        <taxon>Pucciniomycotina</taxon>
        <taxon>Pucciniomycetes</taxon>
        <taxon>Pucciniales</taxon>
        <taxon>Pucciniaceae</taxon>
        <taxon>Puccinia</taxon>
    </lineage>
</organism>
<dbReference type="SUPFAM" id="SSF53335">
    <property type="entry name" value="S-adenosyl-L-methionine-dependent methyltransferases"/>
    <property type="match status" value="1"/>
</dbReference>
<dbReference type="InterPro" id="IPR012901">
    <property type="entry name" value="CARME"/>
</dbReference>
<evidence type="ECO:0000313" key="8">
    <source>
        <dbReference type="EMBL" id="PLW47046.1"/>
    </source>
</evidence>
<accession>A0A2N5VAV6</accession>
<sequence>MDEQTTSRMPRENRSAEFEHYRRVINAFDGYRRYSLAINNRRRKDYYRLPLKDQSLLDEYPYKLNEVDDRIRRNADTLDEIVFKGELSGLGPTLSPEDMSVDSDTPSLLDPSEREPERDSRVSSLEAEKVRSTLRQLVRDWSTLGAAEREACYSPILDRLDRLVADSLTDDVSQKSRIRVLVPGSGLARLVWEIANRGFTAQGNEVSYQMLLASNLVLNHSEAIDQWTIFPFIHSFSNLSCMDHLLKEVRFPDVLVPSVLNQRDFGISVGEFTDIFSKPEEHGKWDAVVTCFFLDTAQNIVEYLRTIYETLKDDGIWINLGPTLWHYESSSNPKDLSIELDVLEIKELSKKIGFQFELNSERVIETTYAGNPYNHLQQVYKASYWQSTNKGRDDDKSKLGIIYGMRVYGFDSAKSVRLKTSNVLAAIQPHP</sequence>
<dbReference type="STRING" id="200324.A0A2N5VAV6"/>
<evidence type="ECO:0000256" key="1">
    <source>
        <dbReference type="ARBA" id="ARBA00010086"/>
    </source>
</evidence>
<dbReference type="OrthoDB" id="978at2759"/>
<keyword evidence="10" id="KW-1185">Reference proteome</keyword>
<comment type="similarity">
    <text evidence="1">Belongs to the carnosine N-methyltransferase family.</text>
</comment>
<dbReference type="Pfam" id="PF07942">
    <property type="entry name" value="CARME"/>
    <property type="match status" value="1"/>
</dbReference>
<evidence type="ECO:0000313" key="7">
    <source>
        <dbReference type="EMBL" id="PLW12304.1"/>
    </source>
</evidence>
<dbReference type="AlphaFoldDB" id="A0A2N5VAV6"/>
<dbReference type="Proteomes" id="UP000235392">
    <property type="component" value="Unassembled WGS sequence"/>
</dbReference>
<evidence type="ECO:0000313" key="10">
    <source>
        <dbReference type="Proteomes" id="UP000235388"/>
    </source>
</evidence>
<name>A0A2N5VAV6_9BASI</name>
<dbReference type="EMBL" id="PGCJ01000987">
    <property type="protein sequence ID" value="PLW12304.1"/>
    <property type="molecule type" value="Genomic_DNA"/>
</dbReference>
<dbReference type="PANTHER" id="PTHR12303">
    <property type="entry name" value="CARNOSINE N-METHYLTRANSFERASE"/>
    <property type="match status" value="1"/>
</dbReference>
<dbReference type="Gene3D" id="3.40.50.150">
    <property type="entry name" value="Vaccinia Virus protein VP39"/>
    <property type="match status" value="1"/>
</dbReference>
<evidence type="ECO:0000256" key="4">
    <source>
        <dbReference type="ARBA" id="ARBA00022679"/>
    </source>
</evidence>
<dbReference type="GO" id="GO:0030735">
    <property type="term" value="F:carnosine N-methyltransferase activity"/>
    <property type="evidence" value="ECO:0007669"/>
    <property type="project" value="UniProtKB-EC"/>
</dbReference>
<evidence type="ECO:0000313" key="9">
    <source>
        <dbReference type="EMBL" id="PLW55628.1"/>
    </source>
</evidence>
<dbReference type="SMART" id="SM01296">
    <property type="entry name" value="N2227"/>
    <property type="match status" value="1"/>
</dbReference>
<protein>
    <recommendedName>
        <fullName evidence="2">carnosine N-methyltransferase</fullName>
        <ecNumber evidence="2">2.1.1.22</ecNumber>
    </recommendedName>
</protein>
<dbReference type="EMBL" id="PGCI01000034">
    <property type="protein sequence ID" value="PLW47046.1"/>
    <property type="molecule type" value="Genomic_DNA"/>
</dbReference>
<evidence type="ECO:0000256" key="5">
    <source>
        <dbReference type="ARBA" id="ARBA00022691"/>
    </source>
</evidence>
<feature type="region of interest" description="Disordered" evidence="6">
    <location>
        <begin position="89"/>
        <end position="125"/>
    </location>
</feature>
<keyword evidence="3" id="KW-0489">Methyltransferase</keyword>
<dbReference type="Proteomes" id="UP000235388">
    <property type="component" value="Unassembled WGS sequence"/>
</dbReference>
<dbReference type="GO" id="GO:0032259">
    <property type="term" value="P:methylation"/>
    <property type="evidence" value="ECO:0007669"/>
    <property type="project" value="UniProtKB-KW"/>
</dbReference>
<dbReference type="EMBL" id="PGCJ01000030">
    <property type="protein sequence ID" value="PLW55628.1"/>
    <property type="molecule type" value="Genomic_DNA"/>
</dbReference>
<dbReference type="PANTHER" id="PTHR12303:SF6">
    <property type="entry name" value="CARNOSINE N-METHYLTRANSFERASE"/>
    <property type="match status" value="1"/>
</dbReference>
<comment type="caution">
    <text evidence="8">The sequence shown here is derived from an EMBL/GenBank/DDBJ whole genome shotgun (WGS) entry which is preliminary data.</text>
</comment>
<evidence type="ECO:0000256" key="2">
    <source>
        <dbReference type="ARBA" id="ARBA00012003"/>
    </source>
</evidence>
<gene>
    <name evidence="9" type="ORF">PCANC_03525</name>
    <name evidence="7" type="ORF">PCANC_16882</name>
    <name evidence="8" type="ORF">PCASD_03916</name>
</gene>
<feature type="compositionally biased region" description="Basic and acidic residues" evidence="6">
    <location>
        <begin position="111"/>
        <end position="125"/>
    </location>
</feature>
<dbReference type="InterPro" id="IPR029063">
    <property type="entry name" value="SAM-dependent_MTases_sf"/>
</dbReference>
<dbReference type="EC" id="2.1.1.22" evidence="2"/>
<evidence type="ECO:0000313" key="11">
    <source>
        <dbReference type="Proteomes" id="UP000235392"/>
    </source>
</evidence>
<proteinExistence type="inferred from homology"/>
<keyword evidence="5" id="KW-0949">S-adenosyl-L-methionine</keyword>
<reference evidence="10 11" key="1">
    <citation type="submission" date="2017-11" db="EMBL/GenBank/DDBJ databases">
        <title>De novo assembly and phasing of dikaryotic genomes from two isolates of Puccinia coronata f. sp. avenae, the causal agent of oat crown rust.</title>
        <authorList>
            <person name="Miller M.E."/>
            <person name="Zhang Y."/>
            <person name="Omidvar V."/>
            <person name="Sperschneider J."/>
            <person name="Schwessinger B."/>
            <person name="Raley C."/>
            <person name="Palmer J.M."/>
            <person name="Garnica D."/>
            <person name="Upadhyaya N."/>
            <person name="Rathjen J."/>
            <person name="Taylor J.M."/>
            <person name="Park R.F."/>
            <person name="Dodds P.N."/>
            <person name="Hirsch C.D."/>
            <person name="Kianian S.F."/>
            <person name="Figueroa M."/>
        </authorList>
    </citation>
    <scope>NUCLEOTIDE SEQUENCE [LARGE SCALE GENOMIC DNA]</scope>
    <source>
        <strain evidence="7">12NC29</strain>
        <strain evidence="8">12SD80</strain>
    </source>
</reference>
<evidence type="ECO:0000256" key="3">
    <source>
        <dbReference type="ARBA" id="ARBA00022603"/>
    </source>
</evidence>
<evidence type="ECO:0000256" key="6">
    <source>
        <dbReference type="SAM" id="MobiDB-lite"/>
    </source>
</evidence>
<keyword evidence="4" id="KW-0808">Transferase</keyword>